<dbReference type="PANTHER" id="PTHR33572">
    <property type="entry name" value="SPORE DEVELOPMENT REGULATOR VOSA"/>
    <property type="match status" value="1"/>
</dbReference>
<feature type="compositionally biased region" description="Basic and acidic residues" evidence="6">
    <location>
        <begin position="691"/>
        <end position="707"/>
    </location>
</feature>
<feature type="region of interest" description="Disordered" evidence="6">
    <location>
        <begin position="662"/>
        <end position="736"/>
    </location>
</feature>
<organism evidence="9 10">
    <name type="scientific">Aspergillus niger ATCC 13496</name>
    <dbReference type="NCBI Taxonomy" id="1353008"/>
    <lineage>
        <taxon>Eukaryota</taxon>
        <taxon>Fungi</taxon>
        <taxon>Dikarya</taxon>
        <taxon>Ascomycota</taxon>
        <taxon>Pezizomycotina</taxon>
        <taxon>Eurotiomycetes</taxon>
        <taxon>Eurotiomycetidae</taxon>
        <taxon>Eurotiales</taxon>
        <taxon>Aspergillaceae</taxon>
        <taxon>Aspergillus</taxon>
        <taxon>Aspergillus subgen. Circumdati</taxon>
    </lineage>
</organism>
<evidence type="ECO:0000256" key="1">
    <source>
        <dbReference type="ARBA" id="ARBA00004123"/>
    </source>
</evidence>
<dbReference type="InterPro" id="IPR037525">
    <property type="entry name" value="Velvet_dom"/>
</dbReference>
<dbReference type="PANTHER" id="PTHR33572:SF18">
    <property type="entry name" value="SPORE DEVELOPMENT REGULATOR VOSA"/>
    <property type="match status" value="1"/>
</dbReference>
<protein>
    <recommendedName>
        <fullName evidence="8">Velvet domain-containing protein</fullName>
    </recommendedName>
</protein>
<evidence type="ECO:0000313" key="10">
    <source>
        <dbReference type="Proteomes" id="UP000253845"/>
    </source>
</evidence>
<gene>
    <name evidence="9" type="ORF">M747DRAFT_237755</name>
</gene>
<feature type="compositionally biased region" description="Basic and acidic residues" evidence="6">
    <location>
        <begin position="901"/>
        <end position="920"/>
    </location>
</feature>
<dbReference type="InterPro" id="IPR021740">
    <property type="entry name" value="Velvet"/>
</dbReference>
<feature type="compositionally biased region" description="Polar residues" evidence="6">
    <location>
        <begin position="588"/>
        <end position="601"/>
    </location>
</feature>
<evidence type="ECO:0000313" key="9">
    <source>
        <dbReference type="EMBL" id="RDH20166.1"/>
    </source>
</evidence>
<feature type="region of interest" description="Disordered" evidence="6">
    <location>
        <begin position="29"/>
        <end position="50"/>
    </location>
</feature>
<dbReference type="VEuPathDB" id="FungiDB:M747DRAFT_237755"/>
<name>A0A370BXE7_ASPNG</name>
<evidence type="ECO:0000256" key="4">
    <source>
        <dbReference type="ARBA" id="ARBA00023163"/>
    </source>
</evidence>
<proteinExistence type="predicted"/>
<dbReference type="GO" id="GO:0030435">
    <property type="term" value="P:sporulation resulting in formation of a cellular spore"/>
    <property type="evidence" value="ECO:0007669"/>
    <property type="project" value="UniProtKB-KW"/>
</dbReference>
<dbReference type="InterPro" id="IPR038491">
    <property type="entry name" value="Velvet_dom_sf"/>
</dbReference>
<feature type="region of interest" description="Disordered" evidence="6">
    <location>
        <begin position="572"/>
        <end position="601"/>
    </location>
</feature>
<dbReference type="EMBL" id="KZ851915">
    <property type="protein sequence ID" value="RDH20166.1"/>
    <property type="molecule type" value="Genomic_DNA"/>
</dbReference>
<dbReference type="SMR" id="A0A370BXE7"/>
<evidence type="ECO:0000256" key="5">
    <source>
        <dbReference type="ARBA" id="ARBA00023242"/>
    </source>
</evidence>
<dbReference type="Gene3D" id="2.60.40.3960">
    <property type="entry name" value="Velvet domain"/>
    <property type="match status" value="1"/>
</dbReference>
<keyword evidence="5" id="KW-0539">Nucleus</keyword>
<reference evidence="9 10" key="1">
    <citation type="submission" date="2018-07" db="EMBL/GenBank/DDBJ databases">
        <title>Section-level genome sequencing of Aspergillus section Nigri to investigate inter- and intra-species variation.</title>
        <authorList>
            <consortium name="DOE Joint Genome Institute"/>
            <person name="Vesth T.C."/>
            <person name="Nybo J.L."/>
            <person name="Theobald S."/>
            <person name="Frisvad J.C."/>
            <person name="Larsen T.O."/>
            <person name="Nielsen K.F."/>
            <person name="Hoof J.B."/>
            <person name="Brandl J."/>
            <person name="Salamov A."/>
            <person name="Riley R."/>
            <person name="Gladden J.M."/>
            <person name="Phatale P."/>
            <person name="Nielsen M.T."/>
            <person name="Lyhne E.K."/>
            <person name="Kogle M.E."/>
            <person name="Strasser K."/>
            <person name="McDonnell E."/>
            <person name="Barry K."/>
            <person name="Clum A."/>
            <person name="Chen C."/>
            <person name="Nolan M."/>
            <person name="Sandor L."/>
            <person name="Kuo A."/>
            <person name="Lipzen A."/>
            <person name="Hainaut M."/>
            <person name="Drula E."/>
            <person name="Tsang A."/>
            <person name="Magnuson J.K."/>
            <person name="Henrissat B."/>
            <person name="Wiebenga A."/>
            <person name="Simmons B.A."/>
            <person name="Makela M.R."/>
            <person name="De vries R.P."/>
            <person name="Grigoriev I.V."/>
            <person name="Mortensen U.H."/>
            <person name="Baker S.E."/>
            <person name="Andersen M.R."/>
        </authorList>
    </citation>
    <scope>NUCLEOTIDE SEQUENCE [LARGE SCALE GENOMIC DNA]</scope>
    <source>
        <strain evidence="9 10">ATCC 13496</strain>
    </source>
</reference>
<feature type="region of interest" description="Disordered" evidence="6">
    <location>
        <begin position="889"/>
        <end position="920"/>
    </location>
</feature>
<feature type="region of interest" description="Disordered" evidence="6">
    <location>
        <begin position="121"/>
        <end position="151"/>
    </location>
</feature>
<evidence type="ECO:0000259" key="8">
    <source>
        <dbReference type="PROSITE" id="PS51821"/>
    </source>
</evidence>
<keyword evidence="3" id="KW-0805">Transcription regulation</keyword>
<keyword evidence="7" id="KW-0472">Membrane</keyword>
<sequence length="1394" mass="153204">MSASTFPDASLARDTQSSDFDLIVRQQPNRARVAGGKEKEDNPVPVAPSTALTGTLVSSLHRLKDVDNTDGGFFVWGDLSVKIEGDFRLKFTLFEMRNVPAKELSGHGRVDVPLQIFCGPSKRPVPRPEEYPQPIPRSPDRSSIQMPSNAFSAYPTTSRDYGYYGQQTHPSKRPRMSSIDLGTRGMYDADGRMRQMDTYPQTAIYNQPGGYATPMMQGYPAGHTAVPDYAMSYGIPSSTQVPQMQDPGAHGRSSQQATMQSLGMVNAPGTPTADSTGAMMPQSYPRSQYQTGSTILPPLQQRNRNFAQGTNGAAARGYFDQSSQAATPILPSQPIPTNEVDRCLIVISIPRYYVMVTALDRVMTDDGWTVDFIPEANQLVFVRFLPAPKLYTRTKAGCLRLGRMLPSFLGENPNWRWDSTGFFPSLTASPSLLTPQLLAFTLSALLPTLLLRSFCLHAAVLSLLSSIRVCSDILTPTHRQTTTVLIMASYKDGSRQVPLLQASPEVSNLDIRSTWSGSLDEPVNCRISMVLSILNIRSAGVSIVNTQLVRLQPDQYSDGTWSSSSSPQSPLFAFSSTTTESYPAHSPVSGSESSGGNVPANIESSAQNLVSSVDGTVENLSICDTGLDQLDHHSAQVSSASDHSDEYTRFIDAIKQHSLGKRSAAAAGLTESQPGSDTEEGQSRKAAQQNHIDRISSTKFEPKRRVSEGWANHSGHLVSNSPLPREKQHEPLSGEFVPQTDNITQKIFSGSTQTKGVNSAFEVKDIASSMKLEASDAGATFESSLAHSDTGKEPVHDPEQPEVAGSVFGEADPCFSLIDEMTPLPEPSNEDTTKVSGEVRKDPFWKWSNADSTPSIPALKESPLSNSDPGEVPMVAEIEPEEIAKARLLPKLTIPQPSHGKTADDKETSPQSHDDESRADVHCEPVFDINRGILIVKNPSNVQPEHYKLIVTISVSLRQRKQSGWNDLVIQGLPKLVPGEYGYLLFLMPEEYGLEFRTTNLQRHKIVENCFLGEFSYTGDLVIPVRRCERKFYGVVKDFTVHQEIRAEYALASVKVESPPELQATYHAVCSVRLHNRCFWAETCCLILSIDGGPDSVFRSKLDSQESGLKMIHIPARENVGIGSAYLQIVCSPRDLELFCVNWTVRLPGHHAISWLPRIYPAFSSPSDRVRHHLRRTFEKVEAVSLSRIERSRGYEMGEPEIDDSKEPAGIRDAIAIVADLPATDKQPMNNSANIPRSENVIQKMRLVFICAIYVLGTILAFWLNNTVIDAVASPTKATSTVANMDAESLNMSQPTAVHWHSYTSQPDRSWEGNSKDEPTPGVSISVEANEEVTMDTETTKPDQESTRSAPAGPRSLESPQAEQELTFRDRVDYWLGWRGPANSEIHGETVAQS</sequence>
<keyword evidence="4" id="KW-0804">Transcription</keyword>
<evidence type="ECO:0000256" key="7">
    <source>
        <dbReference type="SAM" id="Phobius"/>
    </source>
</evidence>
<keyword evidence="7" id="KW-0812">Transmembrane</keyword>
<evidence type="ECO:0000256" key="2">
    <source>
        <dbReference type="ARBA" id="ARBA00022969"/>
    </source>
</evidence>
<comment type="subcellular location">
    <subcellularLocation>
        <location evidence="1">Nucleus</location>
    </subcellularLocation>
</comment>
<dbReference type="GO" id="GO:0005634">
    <property type="term" value="C:nucleus"/>
    <property type="evidence" value="ECO:0007669"/>
    <property type="project" value="UniProtKB-SubCell"/>
</dbReference>
<dbReference type="Proteomes" id="UP000253845">
    <property type="component" value="Unassembled WGS sequence"/>
</dbReference>
<feature type="region of interest" description="Disordered" evidence="6">
    <location>
        <begin position="845"/>
        <end position="869"/>
    </location>
</feature>
<evidence type="ECO:0000256" key="3">
    <source>
        <dbReference type="ARBA" id="ARBA00023015"/>
    </source>
</evidence>
<feature type="transmembrane region" description="Helical" evidence="7">
    <location>
        <begin position="1247"/>
        <end position="1264"/>
    </location>
</feature>
<dbReference type="Pfam" id="PF11754">
    <property type="entry name" value="Velvet"/>
    <property type="match status" value="1"/>
</dbReference>
<feature type="compositionally biased region" description="Polar residues" evidence="6">
    <location>
        <begin position="141"/>
        <end position="151"/>
    </location>
</feature>
<accession>A0A370BXE7</accession>
<keyword evidence="2" id="KW-0749">Sporulation</keyword>
<feature type="region of interest" description="Disordered" evidence="6">
    <location>
        <begin position="1302"/>
        <end position="1366"/>
    </location>
</feature>
<feature type="compositionally biased region" description="Basic and acidic residues" evidence="6">
    <location>
        <begin position="1309"/>
        <end position="1319"/>
    </location>
</feature>
<feature type="domain" description="Velvet" evidence="8">
    <location>
        <begin position="15"/>
        <end position="159"/>
    </location>
</feature>
<dbReference type="PROSITE" id="PS51821">
    <property type="entry name" value="VELVET"/>
    <property type="match status" value="1"/>
</dbReference>
<feature type="region of interest" description="Disordered" evidence="6">
    <location>
        <begin position="163"/>
        <end position="182"/>
    </location>
</feature>
<keyword evidence="7" id="KW-1133">Transmembrane helix</keyword>
<evidence type="ECO:0000256" key="6">
    <source>
        <dbReference type="SAM" id="MobiDB-lite"/>
    </source>
</evidence>